<dbReference type="EMBL" id="VWPL01000059">
    <property type="protein sequence ID" value="KAA5595407.1"/>
    <property type="molecule type" value="Genomic_DNA"/>
</dbReference>
<dbReference type="OrthoDB" id="9806973at2"/>
<accession>A0A5M6HHV3</accession>
<feature type="domain" description="Toprim" evidence="3">
    <location>
        <begin position="2"/>
        <end position="80"/>
    </location>
</feature>
<dbReference type="AlphaFoldDB" id="A0A5M6HHV3"/>
<dbReference type="Pfam" id="PF10686">
    <property type="entry name" value="YAcAr"/>
    <property type="match status" value="1"/>
</dbReference>
<comment type="caution">
    <text evidence="4">The sequence shown here is derived from an EMBL/GenBank/DDBJ whole genome shotgun (WGS) entry which is preliminary data.</text>
</comment>
<reference evidence="4 5" key="1">
    <citation type="submission" date="2019-09" db="EMBL/GenBank/DDBJ databases">
        <title>Draft Whole-Genome sequence of Blastochloris sulfoviridis DSM 729.</title>
        <authorList>
            <person name="Meyer T.E."/>
            <person name="Kyndt J.A."/>
        </authorList>
    </citation>
    <scope>NUCLEOTIDE SEQUENCE [LARGE SCALE GENOMIC DNA]</scope>
    <source>
        <strain evidence="4 5">DSM 729</strain>
    </source>
</reference>
<keyword evidence="5" id="KW-1185">Reference proteome</keyword>
<sequence>MLSLRLATPALPMIAALSASHLAAMLFPATLRRLYIARDADPAGDGAAETLTTRATAAGIEAIILSPHRDDFNADLRALGLDELRSHVRTQLVPEDVARFADIFDALIVALRDTRLEPDLDDLLWSTVNLFHRAVQRIERSLDDNEQAQRRSQTEQDGSEVRSVELERLIAEGVTLIERRNAMEAFRDHAADLFERHTHSAWRPRAGSLASHRTLTAAMIDSRDFLAAKRRTEAELMMPAGPKVAFTGGADFNDHHLIWDRLDKVQVKHPDMVLLHGGSPKGAERIAARWADTRKVPQIAFKPDWTRHGKAAPFKRNDQMLAVLPIGVLVFPGSGIQHNLADKAKMLGIPVWKFGRGA</sequence>
<evidence type="ECO:0000256" key="1">
    <source>
        <dbReference type="SAM" id="MobiDB-lite"/>
    </source>
</evidence>
<evidence type="ECO:0000259" key="2">
    <source>
        <dbReference type="Pfam" id="PF10686"/>
    </source>
</evidence>
<proteinExistence type="predicted"/>
<dbReference type="Pfam" id="PF13362">
    <property type="entry name" value="Toprim_3"/>
    <property type="match status" value="1"/>
</dbReference>
<organism evidence="4 5">
    <name type="scientific">Blastochloris sulfoviridis</name>
    <dbReference type="NCBI Taxonomy" id="50712"/>
    <lineage>
        <taxon>Bacteria</taxon>
        <taxon>Pseudomonadati</taxon>
        <taxon>Pseudomonadota</taxon>
        <taxon>Alphaproteobacteria</taxon>
        <taxon>Hyphomicrobiales</taxon>
        <taxon>Blastochloridaceae</taxon>
        <taxon>Blastochloris</taxon>
    </lineage>
</organism>
<dbReference type="InterPro" id="IPR019627">
    <property type="entry name" value="YAcAr"/>
</dbReference>
<protein>
    <submittedName>
        <fullName evidence="4">DUF2493 domain-containing protein</fullName>
    </submittedName>
</protein>
<feature type="region of interest" description="Disordered" evidence="1">
    <location>
        <begin position="142"/>
        <end position="161"/>
    </location>
</feature>
<dbReference type="InterPro" id="IPR006171">
    <property type="entry name" value="TOPRIM_dom"/>
</dbReference>
<gene>
    <name evidence="4" type="ORF">F1193_16685</name>
</gene>
<name>A0A5M6HHV3_9HYPH</name>
<feature type="domain" description="YspA cpYpsA-related SLOG" evidence="2">
    <location>
        <begin position="242"/>
        <end position="308"/>
    </location>
</feature>
<evidence type="ECO:0000313" key="5">
    <source>
        <dbReference type="Proteomes" id="UP000323886"/>
    </source>
</evidence>
<evidence type="ECO:0000259" key="3">
    <source>
        <dbReference type="Pfam" id="PF13362"/>
    </source>
</evidence>
<dbReference type="Proteomes" id="UP000323886">
    <property type="component" value="Unassembled WGS sequence"/>
</dbReference>
<evidence type="ECO:0000313" key="4">
    <source>
        <dbReference type="EMBL" id="KAA5595407.1"/>
    </source>
</evidence>